<evidence type="ECO:0000256" key="2">
    <source>
        <dbReference type="ARBA" id="ARBA00022490"/>
    </source>
</evidence>
<dbReference type="SUPFAM" id="SSF56235">
    <property type="entry name" value="N-terminal nucleophile aminohydrolases (Ntn hydrolases)"/>
    <property type="match status" value="1"/>
</dbReference>
<dbReference type="GO" id="GO:0004175">
    <property type="term" value="F:endopeptidase activity"/>
    <property type="evidence" value="ECO:0007669"/>
    <property type="project" value="UniProtKB-ARBA"/>
</dbReference>
<reference evidence="6" key="1">
    <citation type="journal article" date="2021" name="ISME J.">
        <title>Mercury methylation by metabolically versatile and cosmopolitan marine bacteria.</title>
        <authorList>
            <person name="Lin H."/>
            <person name="Ascher D.B."/>
            <person name="Myung Y."/>
            <person name="Lamborg C.H."/>
            <person name="Hallam S.J."/>
            <person name="Gionfriddo C.M."/>
            <person name="Holt K.E."/>
            <person name="Moreau J.W."/>
        </authorList>
    </citation>
    <scope>NUCLEOTIDE SEQUENCE</scope>
    <source>
        <strain evidence="6">SI075_bin30</strain>
    </source>
</reference>
<dbReference type="EC" id="3.4.25.1" evidence="6"/>
<dbReference type="Pfam" id="PF10584">
    <property type="entry name" value="Proteasome_A_N"/>
    <property type="match status" value="1"/>
</dbReference>
<proteinExistence type="inferred from homology"/>
<dbReference type="InterPro" id="IPR023332">
    <property type="entry name" value="Proteasome_alpha-type"/>
</dbReference>
<keyword evidence="6" id="KW-0378">Hydrolase</keyword>
<dbReference type="Gene3D" id="3.60.20.10">
    <property type="entry name" value="Glutamine Phosphoribosylpyrophosphate, subunit 1, domain 1"/>
    <property type="match status" value="1"/>
</dbReference>
<dbReference type="Proteomes" id="UP000722459">
    <property type="component" value="Unassembled WGS sequence"/>
</dbReference>
<comment type="similarity">
    <text evidence="4">Belongs to the peptidase T1A family.</text>
</comment>
<comment type="caution">
    <text evidence="6">The sequence shown here is derived from an EMBL/GenBank/DDBJ whole genome shotgun (WGS) entry which is preliminary data.</text>
</comment>
<dbReference type="Pfam" id="PF00227">
    <property type="entry name" value="Proteasome"/>
    <property type="match status" value="1"/>
</dbReference>
<dbReference type="EMBL" id="JABJNZ010000012">
    <property type="protein sequence ID" value="MBT4870042.1"/>
    <property type="molecule type" value="Genomic_DNA"/>
</dbReference>
<evidence type="ECO:0000313" key="6">
    <source>
        <dbReference type="EMBL" id="MBT4870042.1"/>
    </source>
</evidence>
<protein>
    <submittedName>
        <fullName evidence="6">Archaeal proteasome endopeptidase complex subunit alpha</fullName>
        <ecNumber evidence="6">3.4.25.1</ecNumber>
    </submittedName>
</protein>
<evidence type="ECO:0000256" key="1">
    <source>
        <dbReference type="ARBA" id="ARBA00004496"/>
    </source>
</evidence>
<feature type="domain" description="Proteasome alpha-type subunits" evidence="5">
    <location>
        <begin position="8"/>
        <end position="30"/>
    </location>
</feature>
<dbReference type="FunFam" id="3.60.20.10:FF:000004">
    <property type="entry name" value="Proteasome subunit alpha type-4"/>
    <property type="match status" value="1"/>
</dbReference>
<dbReference type="AlphaFoldDB" id="A0A8T5GDP4"/>
<dbReference type="InterPro" id="IPR050115">
    <property type="entry name" value="Proteasome_alpha"/>
</dbReference>
<dbReference type="GO" id="GO:0005737">
    <property type="term" value="C:cytoplasm"/>
    <property type="evidence" value="ECO:0007669"/>
    <property type="project" value="UniProtKB-SubCell"/>
</dbReference>
<evidence type="ECO:0000256" key="3">
    <source>
        <dbReference type="ARBA" id="ARBA00022942"/>
    </source>
</evidence>
<dbReference type="PROSITE" id="PS51475">
    <property type="entry name" value="PROTEASOME_ALPHA_2"/>
    <property type="match status" value="1"/>
</dbReference>
<evidence type="ECO:0000256" key="4">
    <source>
        <dbReference type="PROSITE-ProRule" id="PRU00808"/>
    </source>
</evidence>
<dbReference type="GO" id="GO:0010498">
    <property type="term" value="P:proteasomal protein catabolic process"/>
    <property type="evidence" value="ECO:0007669"/>
    <property type="project" value="UniProtKB-ARBA"/>
</dbReference>
<sequence length="235" mass="26143">MQSKTPAYDKVPTMFSPDGRLYQVEYASKIVEQGTTGVGIVYKEGVLLAADKSIASKLVYPDSIEKIFKIDKNIGVVSAGLVGDARRLVGIARRQAQDNRMIYSEEIQIEVMAKEIAETKQAFTQYGGLRPFGVAFIVAGTDEKGPSLFQTEPSGALAQYKSVAIGRNKEKAMNVFEKEYKEGIVFEKAIVLAYKALQKSLPDKEKISLNRVEFAIVNDKGFRVLDEQEIKKYLK</sequence>
<evidence type="ECO:0000259" key="5">
    <source>
        <dbReference type="SMART" id="SM00948"/>
    </source>
</evidence>
<accession>A0A8T5GDP4</accession>
<keyword evidence="2" id="KW-0963">Cytoplasm</keyword>
<keyword evidence="3 4" id="KW-0647">Proteasome</keyword>
<name>A0A8T5GDP4_9ARCH</name>
<dbReference type="PANTHER" id="PTHR11599">
    <property type="entry name" value="PROTEASOME SUBUNIT ALPHA/BETA"/>
    <property type="match status" value="1"/>
</dbReference>
<dbReference type="InterPro" id="IPR029055">
    <property type="entry name" value="Ntn_hydrolases_N"/>
</dbReference>
<organism evidence="6 7">
    <name type="scientific">Candidatus Iainarchaeum sp</name>
    <dbReference type="NCBI Taxonomy" id="3101447"/>
    <lineage>
        <taxon>Archaea</taxon>
        <taxon>Candidatus Iainarchaeota</taxon>
        <taxon>Candidatus Iainarchaeia</taxon>
        <taxon>Candidatus Iainarchaeales</taxon>
        <taxon>Candidatus Iainarchaeaceae</taxon>
        <taxon>Candidatus Iainarchaeum</taxon>
    </lineage>
</organism>
<comment type="subcellular location">
    <subcellularLocation>
        <location evidence="1">Cytoplasm</location>
    </subcellularLocation>
</comment>
<dbReference type="GO" id="GO:0019773">
    <property type="term" value="C:proteasome core complex, alpha-subunit complex"/>
    <property type="evidence" value="ECO:0007669"/>
    <property type="project" value="UniProtKB-UniRule"/>
</dbReference>
<dbReference type="SMART" id="SM00948">
    <property type="entry name" value="Proteasome_A_N"/>
    <property type="match status" value="1"/>
</dbReference>
<dbReference type="InterPro" id="IPR000426">
    <property type="entry name" value="Proteasome_asu_N"/>
</dbReference>
<dbReference type="GO" id="GO:0006511">
    <property type="term" value="P:ubiquitin-dependent protein catabolic process"/>
    <property type="evidence" value="ECO:0007669"/>
    <property type="project" value="InterPro"/>
</dbReference>
<gene>
    <name evidence="6" type="ORF">HON47_00515</name>
</gene>
<dbReference type="NCBIfam" id="NF003075">
    <property type="entry name" value="PRK03996.1"/>
    <property type="match status" value="1"/>
</dbReference>
<evidence type="ECO:0000313" key="7">
    <source>
        <dbReference type="Proteomes" id="UP000722459"/>
    </source>
</evidence>
<dbReference type="InterPro" id="IPR001353">
    <property type="entry name" value="Proteasome_sua/b"/>
</dbReference>